<evidence type="ECO:0008006" key="3">
    <source>
        <dbReference type="Google" id="ProtNLM"/>
    </source>
</evidence>
<dbReference type="SUPFAM" id="SSF53335">
    <property type="entry name" value="S-adenosyl-L-methionine-dependent methyltransferases"/>
    <property type="match status" value="1"/>
</dbReference>
<reference evidence="1" key="1">
    <citation type="submission" date="2023-07" db="EMBL/GenBank/DDBJ databases">
        <authorList>
            <person name="Kim M."/>
        </authorList>
    </citation>
    <scope>NUCLEOTIDE SEQUENCE</scope>
    <source>
        <strain evidence="1">BIUV-7</strain>
    </source>
</reference>
<organism evidence="1 2">
    <name type="scientific">Sphingomonas natans</name>
    <dbReference type="NCBI Taxonomy" id="3063330"/>
    <lineage>
        <taxon>Bacteria</taxon>
        <taxon>Pseudomonadati</taxon>
        <taxon>Pseudomonadota</taxon>
        <taxon>Alphaproteobacteria</taxon>
        <taxon>Sphingomonadales</taxon>
        <taxon>Sphingomonadaceae</taxon>
        <taxon>Sphingomonas</taxon>
    </lineage>
</organism>
<name>A0ABT8Y8U9_9SPHN</name>
<comment type="caution">
    <text evidence="1">The sequence shown here is derived from an EMBL/GenBank/DDBJ whole genome shotgun (WGS) entry which is preliminary data.</text>
</comment>
<keyword evidence="2" id="KW-1185">Reference proteome</keyword>
<dbReference type="RefSeq" id="WP_303542220.1">
    <property type="nucleotide sequence ID" value="NZ_JAUOTP010000004.1"/>
</dbReference>
<sequence>MSLLNPRDQPNLNALSIATCNLDILALNIKALGYELARTLAAGLPAPPTTEPCRIGLRPKLATQADIESDWAGHWHAELAIPRLYHRKGWEWSFLLQALHEANLLRHDARGLGFGCGGEPMASFFASRDIATLITDLAPEDRRVAGWTAAGQHAASLDHAYHPHLVDRARFDRLVRFRPMDMNAIHDDLAGFDFCWSLCAFEHLGSIEQGIDFVERSLEPLRPGGLAVHTTEFNVNPLGPTIDNWPTVMFQQRHINGLVERLRARGHHVEAVDFDPGNGLLDRFVDLPPWRDGTLELISRGLGEPQHMKVAIDGFVCTSIGLIIRKAD</sequence>
<proteinExistence type="predicted"/>
<accession>A0ABT8Y8U9</accession>
<dbReference type="InterPro" id="IPR029063">
    <property type="entry name" value="SAM-dependent_MTases_sf"/>
</dbReference>
<dbReference type="Gene3D" id="3.40.50.150">
    <property type="entry name" value="Vaccinia Virus protein VP39"/>
    <property type="match status" value="1"/>
</dbReference>
<protein>
    <recommendedName>
        <fullName evidence="3">Methyltransferase type 11 domain-containing protein</fullName>
    </recommendedName>
</protein>
<evidence type="ECO:0000313" key="2">
    <source>
        <dbReference type="Proteomes" id="UP001169764"/>
    </source>
</evidence>
<gene>
    <name evidence="1" type="ORF">Q4F19_10220</name>
</gene>
<dbReference type="Proteomes" id="UP001169764">
    <property type="component" value="Unassembled WGS sequence"/>
</dbReference>
<dbReference type="EMBL" id="JAUOTP010000004">
    <property type="protein sequence ID" value="MDO6414753.1"/>
    <property type="molecule type" value="Genomic_DNA"/>
</dbReference>
<evidence type="ECO:0000313" key="1">
    <source>
        <dbReference type="EMBL" id="MDO6414753.1"/>
    </source>
</evidence>